<feature type="non-terminal residue" evidence="2">
    <location>
        <position position="3780"/>
    </location>
</feature>
<gene>
    <name evidence="2" type="ORF">C4541_12415</name>
</gene>
<dbReference type="SUPFAM" id="SSF50998">
    <property type="entry name" value="Quinoprotein alcohol dehydrogenase-like"/>
    <property type="match status" value="1"/>
</dbReference>
<dbReference type="EMBL" id="QZJZ01000096">
    <property type="protein sequence ID" value="RJP56366.1"/>
    <property type="molecule type" value="Genomic_DNA"/>
</dbReference>
<organism evidence="2 3">
    <name type="scientific">Candidatus Auribacter fodinae</name>
    <dbReference type="NCBI Taxonomy" id="2093366"/>
    <lineage>
        <taxon>Bacteria</taxon>
        <taxon>Pseudomonadati</taxon>
        <taxon>Candidatus Auribacterota</taxon>
        <taxon>Candidatus Auribacteria</taxon>
        <taxon>Candidatus Auribacterales</taxon>
        <taxon>Candidatus Auribacteraceae</taxon>
        <taxon>Candidatus Auribacter</taxon>
    </lineage>
</organism>
<dbReference type="NCBIfam" id="TIGR01643">
    <property type="entry name" value="YD_repeat_2x"/>
    <property type="match status" value="5"/>
</dbReference>
<accession>A0A3A4QW61</accession>
<comment type="caution">
    <text evidence="2">The sequence shown here is derived from an EMBL/GenBank/DDBJ whole genome shotgun (WGS) entry which is preliminary data.</text>
</comment>
<evidence type="ECO:0000313" key="3">
    <source>
        <dbReference type="Proteomes" id="UP000266426"/>
    </source>
</evidence>
<evidence type="ECO:0000256" key="1">
    <source>
        <dbReference type="SAM" id="MobiDB-lite"/>
    </source>
</evidence>
<dbReference type="InterPro" id="IPR050708">
    <property type="entry name" value="T6SS_VgrG/RHS"/>
</dbReference>
<dbReference type="PANTHER" id="PTHR32305">
    <property type="match status" value="1"/>
</dbReference>
<evidence type="ECO:0000313" key="2">
    <source>
        <dbReference type="EMBL" id="RJP56366.1"/>
    </source>
</evidence>
<protein>
    <submittedName>
        <fullName evidence="2">RHS repeat protein</fullName>
    </submittedName>
</protein>
<reference evidence="2 3" key="1">
    <citation type="journal article" date="2017" name="ISME J.">
        <title>Energy and carbon metabolisms in a deep terrestrial subsurface fluid microbial community.</title>
        <authorList>
            <person name="Momper L."/>
            <person name="Jungbluth S.P."/>
            <person name="Lee M.D."/>
            <person name="Amend J.P."/>
        </authorList>
    </citation>
    <scope>NUCLEOTIDE SEQUENCE [LARGE SCALE GENOMIC DNA]</scope>
    <source>
        <strain evidence="2">SURF_26</strain>
    </source>
</reference>
<dbReference type="PANTHER" id="PTHR32305:SF15">
    <property type="entry name" value="PROTEIN RHSA-RELATED"/>
    <property type="match status" value="1"/>
</dbReference>
<name>A0A3A4QW61_9BACT</name>
<feature type="compositionally biased region" description="Low complexity" evidence="1">
    <location>
        <begin position="60"/>
        <end position="82"/>
    </location>
</feature>
<sequence>MNNLHYSTGAFSMWKWWTSRSRRFWMKVISLLLIECFLFYDAMKVVAQQESPPQPEYPQEEISPPEATQQEEQPAEQPYQPQGTDILPGIGWETPLFQSTDAEVDNDAEDIRNEILSADQPPVPSSDIDDYVAVLDLPGITTNLTKISYTYTTEADPENEGILTQVTMNFDNKPDDVETYTPSLTDPSPLYGSNGKPTQVEYHYERDENGNLKYFQVDGSENYLQDNDGHYIEVANENEGKAMVTGIRLWFDSNTGEYVKFDYSSGTRQQSVYRETRDAQGVIYRWDPTHDLVIHEETATGLETDYVYHWDVSGERIEWYEETTLGVTYRFESGEDQNFDGVLGEDLNGNNVLDLDFSEDLNGNGALDLLINEDADNDGFLDVGEDLNGNGQLDTELSEDLNNNNILDKHLNEDFNGNGSLDAEDVNGNGSLDPWILKWVRSVSDEGTTVTYYENGLISRKELPDGTVWWYDYETNQQGTVVVSRLENRNASVEMIDDGGTFKLVVGDENVTVAIVDPGQVSVDGHVISVPANETETSYDLELISGETVTFIFDIHGQLKAQLDGTSPFVIANTKAVIMVDEVSQNGSTIYQKIHHLMQDNVAVKYENGAYSLNLNGSTVTLEIQADGSLKVGNSFVSLGSSLWLSGFGNIMGGADYGLSSSIDGGLTIAVANSGLITIAMLGSEPVTIGYTKAAQVPLSTYYYGNEVLRQDDEGNIIQSIDYTGNNVAVTSYKYEWYNDGSLKRRIIDTNGIVQTYDEDNNLLSVQAGGILTEYLTNGLEHKITYLDTGKTLTYSYEPDVSNVDLVRTKTEVEYDPEYPDANKITIYDFQKNLITSITDRNGNIRMFTYYALGYTEDLNGNGSLDPTYTEDLNGNSQLDIDWDEDTNGNSLLDAGEDINGNGLLDNHVNEDLNGDAFLTADITEDRDNDGQIDTTVISSPTRHVLDYKDWEIAYYIETRSNLAGTNTSVDFVFGALSIKRTLQTPSLTFDASLTDDQMVARGLLSQINQNGQIRNFTYGNMDINGNSKPISTETHPDTPGFELIRAYDESYRTIWQKQGDSITEFTYIGSITEETGKYESGGVIAGKITREYDDNSDIISLTDRNGNVSTFTYDYDGFGNRVNSYETRFSFNGQNLGITTRQFDVEDNLISITDKNGYIKEYTLAYNEQGMNTGSVETDPRYTDLQIVREFDNDGRVISERTLGSGGVERKYVEYQYEIDPFGELRAQIQIELGATYVRTTTRKYNSKGDVTAIYDFNNQVTHYSYAKDIYENITGTVQSHPYNESDFFNTVPQFNFENETYGYVEAVIDNGILTNYIYNLTDSGEKGNRLIRVVQYADTTTAKPMSAIDYINGEIWAYTYNGSNQLEHARVYDLQRSGTAGALKRTITYNTSNGHITAIESGDDYVTNIVYSGDVIQSAEVRHQSASGDLVRTVEFNASGQVYRVAVYNASGTAERWLQYSYRTVNNLGNYQAGGTYSVIDSITEYNNPDYADEHRTRQITHPSQSGENLPFTSMMQFSIYRIFENNVARQLKSERTFNKENDLISYIDEDGVITSFEYEKDAIGNNSVIRETSSKYSGTVEREYNTEGQVVSSTARNGFVTNYANVLDDEGRLSSIQETMPDFPDALTVRSYDGEGRVTSINQNGIEFAYSYELDSLGNIVRSFETNADFPASVTTRAFNVLNNALSSVTDQNGNVTDYLYNQAEKLDKTELYLKDNLSSPKRYTLYYTSGLEEGRVTEIQDNDGAVVRSFTYEFDSFGSMRKSVELDGPTDGLFPGYRLEREFNVNTGSLVALSDHSGRVLSYNYDNANRLASTADNRGNVTTFYTVGQALGQIDSLSDAAGPVSTFTYEFDTLGNISRSFESAAGFSAAITTRAFSSNGNLNTVTARDGSVSSFHYINNDVLESTEDDSNNVTYYYTDGESTGQAEKTVSNGEDQSYFSYEFDTASVLQRSFETNAQFPAAITTRAFNTVGNLDTITTPRGRVSSFYYDNTVLSSILDDRGNRTDFYLTGQPKGQVSELHDNDGLQTQFSYEFDSRGTMLRSFESDSDYSAAITTRQFNTANGNLATSTDKNGLATSYYYNVQDVLESVLDANNNLSILYTDGSAEGQVKERSDSSGLVSSFTYEFDSLGTMQASYETNGVFPSAISTRAFNVTNDTIESLTDKNGVVTSFYYVDEDVLSSIVDTEGSVTTFYTAGDAEGQAAQTSRFDRLTSAFSYEFDTATGNILASFETNGQHPDWFTTRRFEQVSGNVQTSTSPSGQVTSFHYDGQILNSVVDDRDRVTNFYTSGLAKGQVSQTSAPAGLISAYSYEFDSLGNIQRSFETQYGIDGRFTTRAFNVTNGTVETSTDRFGSVSSFDYDSQERLVSVWDSKNSVTRFYTGGVWEGQVSQTSRNDALTAVYSYELVGGTVSRSFETARGIDGRFTTRAFNTETGNIATSTNQYGRVSSFAYDAFDRVVSVWDSRSNVTAFYIDGAWEGQVSTTSKDDALTAAYSYELVDGDVVRSFETSRGIDGRFTTRAFNTETGNIATSTDRFGAITSFYYDTLDRLVSVADEQNRITKFYTDGASEGQVWQTSKNDGLLASYTYELESGEVVRSFETARGIDGRFTTRAFNTETGNIATSTDRFGGVTSFDYDSVAALISVWDSQSNVTKFYIDGVWEGQVSETSKTNELTAVFAYEMESGDVVRSFETTRGVAGRYTTRAFNTATGNIATSTDRFGKVSSFDYDTIDRLVSVWDEGNAVTKFYTDGDWEGQVSETSKNDNVTAVFSYEITNGDVVRSFETSRGIDGRFTTRAFDTDTGNIATSTDRFGGVTSFDYDSADRLVSVWDTQNNVTKFYTDGTWEGQVSQTSKNDYLSAAFSYEVDSGDVVRSFETTRGEAGKYTTRAFNTATGNIATSTDVKGRVSSFDYDSIDRLMSVWDTKKNVTKFYTDGDWEGQVSATSDETGLTAVFSYELVSGDVVRSFETEKGIIGRYTTRAFNTDTGNVATSTDRYGKVSSFDYDSLDRLTSVWDKNNNITKFYVDGEWESQVKETSKNSDLMAVFSYEIQNETMLYSYETQYGVAGRFTTRAFNTETENIASSTDRFGNVSSYDYDTIDRLVSVWDTNNAVTKFYTGGEWDGQVMASSKNDILTAAFSYEMVSGDIVRSFETARGIDGRFTTRAFNTDTGNIATSTDRFGKVSSYYYDSVDRLLSVIDSRNNVTSFYTDGIWEGQVSGTSKNGNLLSAFSYEMVSGDIVRSFETERGIDGRFTTRAFNTETGNIETSTDRFGSVSSFAYDSFDRITSIWDSRNGVTHFYTDGVWEGQVSEISKNNILTAVYSYELESGDVSRSFETARGIDGRFTTRAFNTESGNIATSTDQFGKVSSFDYDSSDRLISIWDAQNNVTKFYTDGIWEGQVSATSKTDTLTSAFSYEMESGTVVRSFETARGVDGRFTTRAFNTDTGNIATSTDRFNNVSSFDYDNIDRLISIWDEQNAITHFYTDGTWEGQVSDTSKNGALISVFSYELVSGDVSRSFETARGIDGRFTTRAFNTESGNINTSTDQFGKVSSFAYNSADSLVSIWDAQNNVTKFYTDGDWEGQVSATSKTDTLTAAFSYEMVSGDVVRSFETTRGVTGRYTTRAFNTATGNIATSTDRFNNVSSFDYDSIDRLISIWDEQNSITRFYTDGIWEGQVSDISKNDILMSVFSYELESGDVVRSFETARGIDGRFTTRAFNTESGNIDTSTDQFGKVSSFAYNSADSLVSIWDAQNNVTKFYTDGDWEGQVSATSKTD</sequence>
<dbReference type="InterPro" id="IPR011047">
    <property type="entry name" value="Quinoprotein_ADH-like_sf"/>
</dbReference>
<proteinExistence type="predicted"/>
<dbReference type="Gene3D" id="2.180.10.10">
    <property type="entry name" value="RHS repeat-associated core"/>
    <property type="match status" value="7"/>
</dbReference>
<dbReference type="InterPro" id="IPR006530">
    <property type="entry name" value="YD"/>
</dbReference>
<feature type="region of interest" description="Disordered" evidence="1">
    <location>
        <begin position="50"/>
        <end position="92"/>
    </location>
</feature>
<dbReference type="Proteomes" id="UP000266426">
    <property type="component" value="Unassembled WGS sequence"/>
</dbReference>